<organism evidence="3 4">
    <name type="scientific">Legionella shakespearei DSM 23087</name>
    <dbReference type="NCBI Taxonomy" id="1122169"/>
    <lineage>
        <taxon>Bacteria</taxon>
        <taxon>Pseudomonadati</taxon>
        <taxon>Pseudomonadota</taxon>
        <taxon>Gammaproteobacteria</taxon>
        <taxon>Legionellales</taxon>
        <taxon>Legionellaceae</taxon>
        <taxon>Legionella</taxon>
    </lineage>
</organism>
<accession>A0A0W0YVZ9</accession>
<dbReference type="STRING" id="1122169.Lsha_1456"/>
<reference evidence="3 4" key="1">
    <citation type="submission" date="2015-11" db="EMBL/GenBank/DDBJ databases">
        <title>Genomic analysis of 38 Legionella species identifies large and diverse effector repertoires.</title>
        <authorList>
            <person name="Burstein D."/>
            <person name="Amaro F."/>
            <person name="Zusman T."/>
            <person name="Lifshitz Z."/>
            <person name="Cohen O."/>
            <person name="Gilbert J.A."/>
            <person name="Pupko T."/>
            <person name="Shuman H.A."/>
            <person name="Segal G."/>
        </authorList>
    </citation>
    <scope>NUCLEOTIDE SEQUENCE [LARGE SCALE GENOMIC DNA]</scope>
    <source>
        <strain evidence="3 4">ATCC 49655</strain>
    </source>
</reference>
<keyword evidence="3" id="KW-0808">Transferase</keyword>
<dbReference type="InterPro" id="IPR050194">
    <property type="entry name" value="Glycosyltransferase_grp1"/>
</dbReference>
<evidence type="ECO:0000259" key="2">
    <source>
        <dbReference type="Pfam" id="PF13477"/>
    </source>
</evidence>
<feature type="domain" description="Glycosyltransferase subfamily 4-like N-terminal" evidence="2">
    <location>
        <begin position="27"/>
        <end position="126"/>
    </location>
</feature>
<dbReference type="EMBL" id="LNYW01000043">
    <property type="protein sequence ID" value="KTD60739.1"/>
    <property type="molecule type" value="Genomic_DNA"/>
</dbReference>
<dbReference type="eggNOG" id="COG0438">
    <property type="taxonomic scope" value="Bacteria"/>
</dbReference>
<dbReference type="SUPFAM" id="SSF53756">
    <property type="entry name" value="UDP-Glycosyltransferase/glycogen phosphorylase"/>
    <property type="match status" value="1"/>
</dbReference>
<gene>
    <name evidence="3" type="ORF">Lsha_1456</name>
</gene>
<feature type="domain" description="Glycosyl transferase family 1" evidence="1">
    <location>
        <begin position="196"/>
        <end position="364"/>
    </location>
</feature>
<dbReference type="AlphaFoldDB" id="A0A0W0YVZ9"/>
<dbReference type="Gene3D" id="3.40.50.2000">
    <property type="entry name" value="Glycogen Phosphorylase B"/>
    <property type="match status" value="2"/>
</dbReference>
<dbReference type="Proteomes" id="UP000054600">
    <property type="component" value="Unassembled WGS sequence"/>
</dbReference>
<dbReference type="PATRIC" id="fig|1122169.6.peg.1678"/>
<keyword evidence="4" id="KW-1185">Reference proteome</keyword>
<dbReference type="Pfam" id="PF00534">
    <property type="entry name" value="Glycos_transf_1"/>
    <property type="match status" value="1"/>
</dbReference>
<sequence>MSKLLQNVRIARVSTIPFFVFTQLRTQLEALNEAGAKVSIISSDESSEDLQKIKGCKFQPLSIAREIQLFADFVTLIKLWKLFRKEQFHIVHSTTPKAGLLCSIAAKLAGVPVCIHTYTGQPWVTMTGIKKLIVKYSDKLISWLNPYSYTDSFSQRDFLIKSNIVSLKKLKVIGSGSLAGVNIERFDAQKFSEFNRKELKSTLNISESSKVLLFVGRVTREKGIFELIDSIRDLLKMEHDVVLLVVGPFEKNNEEEIRSYSNHLCGDKIIFIGYDAMPERFMAISDLLCLPSYREGFGTVVIEAAAMGLPAVGTEIYGLTDSIINNSTGMLVEPKNTRHLTETLDNLLKDNEKIKHLGLQARNRAIAEFDSKKCHKLLIDEYISLLEHREIKLSSQ</sequence>
<proteinExistence type="predicted"/>
<evidence type="ECO:0000313" key="3">
    <source>
        <dbReference type="EMBL" id="KTD60739.1"/>
    </source>
</evidence>
<dbReference type="PANTHER" id="PTHR45947">
    <property type="entry name" value="SULFOQUINOVOSYL TRANSFERASE SQD2"/>
    <property type="match status" value="1"/>
</dbReference>
<dbReference type="RefSeq" id="WP_018577589.1">
    <property type="nucleotide sequence ID" value="NZ_KB892404.1"/>
</dbReference>
<dbReference type="Pfam" id="PF13477">
    <property type="entry name" value="Glyco_trans_4_2"/>
    <property type="match status" value="1"/>
</dbReference>
<protein>
    <submittedName>
        <fullName evidence="3">Glycosyl transferase, group 1</fullName>
    </submittedName>
</protein>
<dbReference type="InterPro" id="IPR028098">
    <property type="entry name" value="Glyco_trans_4-like_N"/>
</dbReference>
<name>A0A0W0YVZ9_9GAMM</name>
<dbReference type="GO" id="GO:0016757">
    <property type="term" value="F:glycosyltransferase activity"/>
    <property type="evidence" value="ECO:0007669"/>
    <property type="project" value="InterPro"/>
</dbReference>
<dbReference type="InterPro" id="IPR001296">
    <property type="entry name" value="Glyco_trans_1"/>
</dbReference>
<evidence type="ECO:0000259" key="1">
    <source>
        <dbReference type="Pfam" id="PF00534"/>
    </source>
</evidence>
<dbReference type="PANTHER" id="PTHR45947:SF3">
    <property type="entry name" value="SULFOQUINOVOSYL TRANSFERASE SQD2"/>
    <property type="match status" value="1"/>
</dbReference>
<dbReference type="OrthoDB" id="4611853at2"/>
<comment type="caution">
    <text evidence="3">The sequence shown here is derived from an EMBL/GenBank/DDBJ whole genome shotgun (WGS) entry which is preliminary data.</text>
</comment>
<evidence type="ECO:0000313" key="4">
    <source>
        <dbReference type="Proteomes" id="UP000054600"/>
    </source>
</evidence>